<reference evidence="2 5" key="2">
    <citation type="submission" date="2020-08" db="EMBL/GenBank/DDBJ databases">
        <title>Genomic Encyclopedia of Type Strains, Phase IV (KMG-V): Genome sequencing to study the core and pangenomes of soil and plant-associated prokaryotes.</title>
        <authorList>
            <person name="Whitman W."/>
        </authorList>
    </citation>
    <scope>NUCLEOTIDE SEQUENCE [LARGE SCALE GENOMIC DNA]</scope>
    <source>
        <strain evidence="2 5">SEMIA 4059</strain>
    </source>
</reference>
<dbReference type="AlphaFoldDB" id="A0A6P1C3X4"/>
<evidence type="ECO:0000313" key="5">
    <source>
        <dbReference type="Proteomes" id="UP000526625"/>
    </source>
</evidence>
<keyword evidence="5" id="KW-1185">Reference proteome</keyword>
<name>A0A6P1C3X4_RHITR</name>
<evidence type="ECO:0000313" key="4">
    <source>
        <dbReference type="Proteomes" id="UP000471190"/>
    </source>
</evidence>
<evidence type="ECO:0000313" key="2">
    <source>
        <dbReference type="EMBL" id="MBB6490618.1"/>
    </source>
</evidence>
<organism evidence="3 4">
    <name type="scientific">Rhizobium tropici</name>
    <dbReference type="NCBI Taxonomy" id="398"/>
    <lineage>
        <taxon>Bacteria</taxon>
        <taxon>Pseudomonadati</taxon>
        <taxon>Pseudomonadota</taxon>
        <taxon>Alphaproteobacteria</taxon>
        <taxon>Hyphomicrobiales</taxon>
        <taxon>Rhizobiaceae</taxon>
        <taxon>Rhizobium/Agrobacterium group</taxon>
        <taxon>Rhizobium</taxon>
    </lineage>
</organism>
<dbReference type="RefSeq" id="WP_154660795.1">
    <property type="nucleotide sequence ID" value="NZ_JAADZA010000003.1"/>
</dbReference>
<comment type="caution">
    <text evidence="3">The sequence shown here is derived from an EMBL/GenBank/DDBJ whole genome shotgun (WGS) entry which is preliminary data.</text>
</comment>
<gene>
    <name evidence="2" type="ORF">GGD45_001008</name>
    <name evidence="3" type="ORF">GXW80_04600</name>
</gene>
<reference evidence="3 4" key="1">
    <citation type="submission" date="2020-02" db="EMBL/GenBank/DDBJ databases">
        <title>Draft genome sequence of Rhizobium tropici.</title>
        <authorList>
            <person name="Khayi S."/>
            <person name="Jemo M."/>
        </authorList>
    </citation>
    <scope>NUCLEOTIDE SEQUENCE [LARGE SCALE GENOMIC DNA]</scope>
    <source>
        <strain evidence="3 4">A12</strain>
    </source>
</reference>
<dbReference type="EMBL" id="JACHBF010000002">
    <property type="protein sequence ID" value="MBB6490618.1"/>
    <property type="molecule type" value="Genomic_DNA"/>
</dbReference>
<keyword evidence="1" id="KW-0812">Transmembrane</keyword>
<sequence length="54" mass="6046">MRILVVSVALAVFSLGWSIRGALRGSVNAMVIWLGFAMFWGMMAIMYSMARGRY</sequence>
<feature type="transmembrane region" description="Helical" evidence="1">
    <location>
        <begin position="31"/>
        <end position="50"/>
    </location>
</feature>
<dbReference type="Proteomes" id="UP000471190">
    <property type="component" value="Unassembled WGS sequence"/>
</dbReference>
<evidence type="ECO:0000256" key="1">
    <source>
        <dbReference type="SAM" id="Phobius"/>
    </source>
</evidence>
<accession>A0A6P1C3X4</accession>
<dbReference type="EMBL" id="JAADZA010000003">
    <property type="protein sequence ID" value="NEV10263.1"/>
    <property type="molecule type" value="Genomic_DNA"/>
</dbReference>
<keyword evidence="1" id="KW-1133">Transmembrane helix</keyword>
<proteinExistence type="predicted"/>
<evidence type="ECO:0000313" key="3">
    <source>
        <dbReference type="EMBL" id="NEV10263.1"/>
    </source>
</evidence>
<keyword evidence="1" id="KW-0472">Membrane</keyword>
<protein>
    <submittedName>
        <fullName evidence="3">Uncharacterized protein</fullName>
    </submittedName>
</protein>
<dbReference type="Proteomes" id="UP000526625">
    <property type="component" value="Unassembled WGS sequence"/>
</dbReference>